<dbReference type="RefSeq" id="WP_005436771.1">
    <property type="nucleotide sequence ID" value="NZ_JH815520.1"/>
</dbReference>
<name>K1JJI3_9BURK</name>
<organism evidence="1 2">
    <name type="scientific">Sutterella wadsworthensis 2_1_59BFAA</name>
    <dbReference type="NCBI Taxonomy" id="742823"/>
    <lineage>
        <taxon>Bacteria</taxon>
        <taxon>Pseudomonadati</taxon>
        <taxon>Pseudomonadota</taxon>
        <taxon>Betaproteobacteria</taxon>
        <taxon>Burkholderiales</taxon>
        <taxon>Sutterellaceae</taxon>
        <taxon>Sutterella</taxon>
    </lineage>
</organism>
<dbReference type="Proteomes" id="UP000005835">
    <property type="component" value="Unassembled WGS sequence"/>
</dbReference>
<comment type="caution">
    <text evidence="1">The sequence shown here is derived from an EMBL/GenBank/DDBJ whole genome shotgun (WGS) entry which is preliminary data.</text>
</comment>
<reference evidence="1 2" key="1">
    <citation type="submission" date="2012-05" db="EMBL/GenBank/DDBJ databases">
        <title>The Genome Sequence of Sutterella wadsworthensis 2_1_59BFAA.</title>
        <authorList>
            <consortium name="The Broad Institute Genome Sequencing Platform"/>
            <person name="Earl A."/>
            <person name="Ward D."/>
            <person name="Feldgarden M."/>
            <person name="Gevers D."/>
            <person name="Daigneault M."/>
            <person name="Strauss J."/>
            <person name="Allen-Vercoe E."/>
            <person name="Walker B."/>
            <person name="Young S.K."/>
            <person name="Zeng Q."/>
            <person name="Gargeya S."/>
            <person name="Fitzgerald M."/>
            <person name="Haas B."/>
            <person name="Abouelleil A."/>
            <person name="Alvarado L."/>
            <person name="Arachchi H.M."/>
            <person name="Berlin A.M."/>
            <person name="Chapman S.B."/>
            <person name="Goldberg J."/>
            <person name="Griggs A."/>
            <person name="Gujja S."/>
            <person name="Hansen M."/>
            <person name="Howarth C."/>
            <person name="Imamovic A."/>
            <person name="Larimer J."/>
            <person name="McCowen C."/>
            <person name="Montmayeur A."/>
            <person name="Murphy C."/>
            <person name="Neiman D."/>
            <person name="Pearson M."/>
            <person name="Priest M."/>
            <person name="Roberts A."/>
            <person name="Saif S."/>
            <person name="Shea T."/>
            <person name="Sisk P."/>
            <person name="Sykes S."/>
            <person name="Wortman J."/>
            <person name="Nusbaum C."/>
            <person name="Birren B."/>
        </authorList>
    </citation>
    <scope>NUCLEOTIDE SEQUENCE [LARGE SCALE GENOMIC DNA]</scope>
    <source>
        <strain evidence="1 2">2_1_59BFAA</strain>
    </source>
</reference>
<dbReference type="EMBL" id="ADMG01000046">
    <property type="protein sequence ID" value="EKB30316.1"/>
    <property type="molecule type" value="Genomic_DNA"/>
</dbReference>
<dbReference type="AlphaFoldDB" id="K1JJI3"/>
<accession>K1JJI3</accession>
<sequence>MKTLLLKDSSLRVSVMSFHHEIVYSVMRAYFEALVSHVLIWNERSYGLLWNTEMVEDISERLRFFSKDTKRWRVYAVLFGVINLRRELRIVPFRDALEEHMSTGLNVSAVAVIDVHRIYETFGTKNVPEDILEDFVNKYNAWHNSFEWFVRLFENGRLKSENRVCRTMDDVIMWLKHQPELVNVRITPKQFADARADVESDFGILVKKNFVLTGINALNRLEFRDGAMALRVAFDDLVRVHSELHDPESIGSVFWSADSVVALLANGIGFSIKRDDMGFVRISAPVGTPLHIVDGLRNMLLAFQGAAPDRIEIAESDDISVQSFIDGEGAIPTLNECHRALCEAIGRIR</sequence>
<dbReference type="HOGENOM" id="CLU_794374_0_0_4"/>
<protein>
    <submittedName>
        <fullName evidence="1">Uncharacterized protein</fullName>
    </submittedName>
</protein>
<dbReference type="PATRIC" id="fig|742823.3.peg.2053"/>
<evidence type="ECO:0000313" key="2">
    <source>
        <dbReference type="Proteomes" id="UP000005835"/>
    </source>
</evidence>
<proteinExistence type="predicted"/>
<gene>
    <name evidence="1" type="ORF">HMPREF9465_02053</name>
</gene>
<evidence type="ECO:0000313" key="1">
    <source>
        <dbReference type="EMBL" id="EKB30316.1"/>
    </source>
</evidence>
<keyword evidence="2" id="KW-1185">Reference proteome</keyword>